<accession>A0AAV5X1F1</accession>
<evidence type="ECO:0000313" key="3">
    <source>
        <dbReference type="Proteomes" id="UP001432322"/>
    </source>
</evidence>
<protein>
    <submittedName>
        <fullName evidence="2">Uncharacterized protein</fullName>
    </submittedName>
</protein>
<keyword evidence="1" id="KW-0472">Membrane</keyword>
<organism evidence="2 3">
    <name type="scientific">Pristionchus fissidentatus</name>
    <dbReference type="NCBI Taxonomy" id="1538716"/>
    <lineage>
        <taxon>Eukaryota</taxon>
        <taxon>Metazoa</taxon>
        <taxon>Ecdysozoa</taxon>
        <taxon>Nematoda</taxon>
        <taxon>Chromadorea</taxon>
        <taxon>Rhabditida</taxon>
        <taxon>Rhabditina</taxon>
        <taxon>Diplogasteromorpha</taxon>
        <taxon>Diplogasteroidea</taxon>
        <taxon>Neodiplogasteridae</taxon>
        <taxon>Pristionchus</taxon>
    </lineage>
</organism>
<evidence type="ECO:0000256" key="1">
    <source>
        <dbReference type="SAM" id="Phobius"/>
    </source>
</evidence>
<gene>
    <name evidence="2" type="ORF">PFISCL1PPCAC_28190</name>
</gene>
<evidence type="ECO:0000313" key="2">
    <source>
        <dbReference type="EMBL" id="GMT36893.1"/>
    </source>
</evidence>
<proteinExistence type="predicted"/>
<keyword evidence="1" id="KW-1133">Transmembrane helix</keyword>
<dbReference type="EMBL" id="BTSY01000007">
    <property type="protein sequence ID" value="GMT36893.1"/>
    <property type="molecule type" value="Genomic_DNA"/>
</dbReference>
<keyword evidence="1" id="KW-0812">Transmembrane</keyword>
<name>A0AAV5X1F1_9BILA</name>
<sequence>SSTIMGEYKKLRREGSRPTICRYIAITVLLVGSICFTVAAICGVFASHKRQQSFGDVSLAVREDIDDNAIEYQAKWSVPRTYKQLEAEKYDAEDAELEADVTDGGRFGFIPYHVSHMLEDYKRITLRLEFNVTIGRTMDRVFVEIFEVNKTRAEVPFTRFHYNNLMPMSGNHRRVDIPIAKKYMQKWMSKPFAMIEFVYKIEFGMFSNVKNITLKRPVLIFSRTAPPKKCSEFACCLTSNVHMFKNSPIYFNVIVPIGVHSQRCIDCARASEVPGPYMDEFNKVIHGQTTLEEIRPQPQMGMCRVTEWGAMPTMFWREPIGPDGKKGPIEVKTVEVPYFNARACECVEDYDVDYEEMLFANQGVKPRSKFPQ</sequence>
<dbReference type="Proteomes" id="UP001432322">
    <property type="component" value="Unassembled WGS sequence"/>
</dbReference>
<comment type="caution">
    <text evidence="2">The sequence shown here is derived from an EMBL/GenBank/DDBJ whole genome shotgun (WGS) entry which is preliminary data.</text>
</comment>
<feature type="non-terminal residue" evidence="2">
    <location>
        <position position="1"/>
    </location>
</feature>
<feature type="transmembrane region" description="Helical" evidence="1">
    <location>
        <begin position="20"/>
        <end position="46"/>
    </location>
</feature>
<keyword evidence="3" id="KW-1185">Reference proteome</keyword>
<reference evidence="2" key="1">
    <citation type="submission" date="2023-10" db="EMBL/GenBank/DDBJ databases">
        <title>Genome assembly of Pristionchus species.</title>
        <authorList>
            <person name="Yoshida K."/>
            <person name="Sommer R.J."/>
        </authorList>
    </citation>
    <scope>NUCLEOTIDE SEQUENCE</scope>
    <source>
        <strain evidence="2">RS5133</strain>
    </source>
</reference>
<dbReference type="AlphaFoldDB" id="A0AAV5X1F1"/>